<sequence length="390" mass="46615">MPFEPHEVHLSTSQSYPNNKKSNINNINQNIKHTYEQQEPVYYSYQNALKANHNMYEYLMSSNAENLYLQDSVNQVNDMNVFGNQYFPYTQNYQPYPSMQQYMSYVPYYSYQQEPVYQNDMGYYTGYNYMQQNSNVTDNTIKRVDKNGNDISPLSATFINDLKENKDVMIRIPVMETKLDKGLRLSDEDRNDLIVFLKEKRIKDKCEVYYVNVEGEGNKNLPLKSRKPKRDGVWTDTLKEAIELCVCTIPKDESNKMRLNMKQYGRNELISMYIKVQLGEYRKVKQVSSHIQVWKNRLRKEIIFLSKIMKWKKNDSKEETYNKKETMNFDMFLKKYDLKDDQEIEHFNKMMKLIYNLLEYGMYRDTDAMIRFEELFSKVSKQLKAGVLKV</sequence>
<dbReference type="GO" id="GO:0000981">
    <property type="term" value="F:DNA-binding transcription factor activity, RNA polymerase II-specific"/>
    <property type="evidence" value="ECO:0007669"/>
    <property type="project" value="TreeGrafter"/>
</dbReference>
<feature type="region of interest" description="Disordered" evidence="7">
    <location>
        <begin position="1"/>
        <end position="25"/>
    </location>
</feature>
<proteinExistence type="inferred from homology"/>
<evidence type="ECO:0000313" key="9">
    <source>
        <dbReference type="EMBL" id="SGZ39928.1"/>
    </source>
</evidence>
<dbReference type="Proteomes" id="UP000183365">
    <property type="component" value="Unassembled WGS sequence"/>
</dbReference>
<dbReference type="InterPro" id="IPR050937">
    <property type="entry name" value="TEC1_TEAD_TF"/>
</dbReference>
<gene>
    <name evidence="9" type="ORF">HGUI_02128</name>
</gene>
<keyword evidence="3" id="KW-0805">Transcription regulation</keyword>
<protein>
    <recommendedName>
        <fullName evidence="8">TEA domain-containing protein</fullName>
    </recommendedName>
</protein>
<organism evidence="9 10">
    <name type="scientific">Hanseniaspora guilliermondii</name>
    <dbReference type="NCBI Taxonomy" id="56406"/>
    <lineage>
        <taxon>Eukaryota</taxon>
        <taxon>Fungi</taxon>
        <taxon>Dikarya</taxon>
        <taxon>Ascomycota</taxon>
        <taxon>Saccharomycotina</taxon>
        <taxon>Saccharomycetes</taxon>
        <taxon>Saccharomycodales</taxon>
        <taxon>Saccharomycodaceae</taxon>
        <taxon>Hanseniaspora</taxon>
    </lineage>
</organism>
<dbReference type="GO" id="GO:0005667">
    <property type="term" value="C:transcription regulator complex"/>
    <property type="evidence" value="ECO:0007669"/>
    <property type="project" value="TreeGrafter"/>
</dbReference>
<dbReference type="SMART" id="SM00426">
    <property type="entry name" value="TEA"/>
    <property type="match status" value="1"/>
</dbReference>
<dbReference type="InterPro" id="IPR000818">
    <property type="entry name" value="TEA/ATTS_dom"/>
</dbReference>
<comment type="similarity">
    <text evidence="2">Belongs to the TEC1 family.</text>
</comment>
<dbReference type="PRINTS" id="PR00065">
    <property type="entry name" value="TEADOMAIN"/>
</dbReference>
<evidence type="ECO:0000256" key="2">
    <source>
        <dbReference type="ARBA" id="ARBA00008421"/>
    </source>
</evidence>
<dbReference type="PANTHER" id="PTHR11834:SF0">
    <property type="entry name" value="PROTEIN SCALLOPED"/>
    <property type="match status" value="1"/>
</dbReference>
<keyword evidence="4" id="KW-0804">Transcription</keyword>
<evidence type="ECO:0000256" key="1">
    <source>
        <dbReference type="ARBA" id="ARBA00004123"/>
    </source>
</evidence>
<evidence type="ECO:0000259" key="8">
    <source>
        <dbReference type="PROSITE" id="PS51088"/>
    </source>
</evidence>
<dbReference type="OrthoDB" id="10006572at2759"/>
<feature type="DNA-binding region" description="TEA" evidence="6">
    <location>
        <begin position="227"/>
        <end position="301"/>
    </location>
</feature>
<evidence type="ECO:0000256" key="6">
    <source>
        <dbReference type="PROSITE-ProRule" id="PRU00505"/>
    </source>
</evidence>
<accession>A0A1L0B0J2</accession>
<dbReference type="Gene3D" id="6.10.20.40">
    <property type="entry name" value="TEA/ATTS domain"/>
    <property type="match status" value="1"/>
</dbReference>
<dbReference type="Pfam" id="PF01285">
    <property type="entry name" value="TEA"/>
    <property type="match status" value="1"/>
</dbReference>
<feature type="domain" description="TEA" evidence="8">
    <location>
        <begin position="227"/>
        <end position="301"/>
    </location>
</feature>
<dbReference type="InterPro" id="IPR038096">
    <property type="entry name" value="TEA/ATTS_sf"/>
</dbReference>
<dbReference type="GO" id="GO:0000978">
    <property type="term" value="F:RNA polymerase II cis-regulatory region sequence-specific DNA binding"/>
    <property type="evidence" value="ECO:0007669"/>
    <property type="project" value="TreeGrafter"/>
</dbReference>
<dbReference type="VEuPathDB" id="FungiDB:HGUI_02128"/>
<dbReference type="GO" id="GO:0005634">
    <property type="term" value="C:nucleus"/>
    <property type="evidence" value="ECO:0007669"/>
    <property type="project" value="UniProtKB-SubCell"/>
</dbReference>
<evidence type="ECO:0000256" key="4">
    <source>
        <dbReference type="ARBA" id="ARBA00023163"/>
    </source>
</evidence>
<dbReference type="EMBL" id="FQNF01000034">
    <property type="protein sequence ID" value="SGZ39928.1"/>
    <property type="molecule type" value="Genomic_DNA"/>
</dbReference>
<evidence type="ECO:0000256" key="7">
    <source>
        <dbReference type="SAM" id="MobiDB-lite"/>
    </source>
</evidence>
<dbReference type="AlphaFoldDB" id="A0A1L0B0J2"/>
<name>A0A1L0B0J2_9ASCO</name>
<evidence type="ECO:0000256" key="3">
    <source>
        <dbReference type="ARBA" id="ARBA00023015"/>
    </source>
</evidence>
<keyword evidence="5" id="KW-0539">Nucleus</keyword>
<evidence type="ECO:0000313" key="10">
    <source>
        <dbReference type="Proteomes" id="UP000183365"/>
    </source>
</evidence>
<keyword evidence="10" id="KW-1185">Reference proteome</keyword>
<comment type="subcellular location">
    <subcellularLocation>
        <location evidence="1">Nucleus</location>
    </subcellularLocation>
</comment>
<reference evidence="10" key="1">
    <citation type="submission" date="2016-11" db="EMBL/GenBank/DDBJ databases">
        <authorList>
            <person name="Guldener U."/>
        </authorList>
    </citation>
    <scope>NUCLEOTIDE SEQUENCE [LARGE SCALE GENOMIC DNA]</scope>
</reference>
<dbReference type="PANTHER" id="PTHR11834">
    <property type="entry name" value="TRANSCRIPTIONAL ENHANCER FACTOR TEF RELATED"/>
    <property type="match status" value="1"/>
</dbReference>
<dbReference type="PROSITE" id="PS51088">
    <property type="entry name" value="TEA_2"/>
    <property type="match status" value="1"/>
</dbReference>
<evidence type="ECO:0000256" key="5">
    <source>
        <dbReference type="ARBA" id="ARBA00023242"/>
    </source>
</evidence>